<keyword evidence="2" id="KW-1185">Reference proteome</keyword>
<protein>
    <submittedName>
        <fullName evidence="1">Uncharacterized protein</fullName>
    </submittedName>
</protein>
<evidence type="ECO:0000313" key="1">
    <source>
        <dbReference type="EMBL" id="VUZ51164.1"/>
    </source>
</evidence>
<dbReference type="AlphaFoldDB" id="A0A564YX67"/>
<accession>A0A564YX67</accession>
<feature type="non-terminal residue" evidence="1">
    <location>
        <position position="1"/>
    </location>
</feature>
<proteinExistence type="predicted"/>
<name>A0A564YX67_HYMDI</name>
<evidence type="ECO:0000313" key="2">
    <source>
        <dbReference type="Proteomes" id="UP000321570"/>
    </source>
</evidence>
<dbReference type="Proteomes" id="UP000321570">
    <property type="component" value="Unassembled WGS sequence"/>
</dbReference>
<gene>
    <name evidence="1" type="ORF">WMSIL1_LOCUS9978</name>
</gene>
<sequence>CKIYKLSLPVLSPIPFSFLLIQKTCSHIFLFHDAVQKPIQLIYDNPFPVLQNGEESVVSIDHIKPPHLGKLVTEKATLIQILESRKQKNQYQWKACALPRTLQGLKVIIHYTSFQISLVSPPNSYGPLKSMTFSLNRTITLEPIHSQTLESLLRTSRLGGGLRMNPSLSPKFLSSIITSLCDLIISPP</sequence>
<reference evidence="1 2" key="1">
    <citation type="submission" date="2019-07" db="EMBL/GenBank/DDBJ databases">
        <authorList>
            <person name="Jastrzebski P J."/>
            <person name="Paukszto L."/>
            <person name="Jastrzebski P J."/>
        </authorList>
    </citation>
    <scope>NUCLEOTIDE SEQUENCE [LARGE SCALE GENOMIC DNA]</scope>
    <source>
        <strain evidence="1 2">WMS-il1</strain>
    </source>
</reference>
<organism evidence="1 2">
    <name type="scientific">Hymenolepis diminuta</name>
    <name type="common">Rat tapeworm</name>
    <dbReference type="NCBI Taxonomy" id="6216"/>
    <lineage>
        <taxon>Eukaryota</taxon>
        <taxon>Metazoa</taxon>
        <taxon>Spiralia</taxon>
        <taxon>Lophotrochozoa</taxon>
        <taxon>Platyhelminthes</taxon>
        <taxon>Cestoda</taxon>
        <taxon>Eucestoda</taxon>
        <taxon>Cyclophyllidea</taxon>
        <taxon>Hymenolepididae</taxon>
        <taxon>Hymenolepis</taxon>
    </lineage>
</organism>
<dbReference type="EMBL" id="CABIJS010000432">
    <property type="protein sequence ID" value="VUZ51164.1"/>
    <property type="molecule type" value="Genomic_DNA"/>
</dbReference>